<evidence type="ECO:0000256" key="3">
    <source>
        <dbReference type="ARBA" id="ARBA00022989"/>
    </source>
</evidence>
<evidence type="ECO:0000259" key="6">
    <source>
        <dbReference type="PROSITE" id="PS50850"/>
    </source>
</evidence>
<dbReference type="PROSITE" id="PS50850">
    <property type="entry name" value="MFS"/>
    <property type="match status" value="1"/>
</dbReference>
<feature type="transmembrane region" description="Helical" evidence="5">
    <location>
        <begin position="16"/>
        <end position="33"/>
    </location>
</feature>
<evidence type="ECO:0000313" key="8">
    <source>
        <dbReference type="Proteomes" id="UP000295157"/>
    </source>
</evidence>
<keyword evidence="3 5" id="KW-1133">Transmembrane helix</keyword>
<dbReference type="Gene3D" id="1.20.1250.20">
    <property type="entry name" value="MFS general substrate transporter like domains"/>
    <property type="match status" value="1"/>
</dbReference>
<evidence type="ECO:0000256" key="5">
    <source>
        <dbReference type="SAM" id="Phobius"/>
    </source>
</evidence>
<evidence type="ECO:0000256" key="2">
    <source>
        <dbReference type="ARBA" id="ARBA00022692"/>
    </source>
</evidence>
<dbReference type="AlphaFoldDB" id="A0A4R4NF83"/>
<dbReference type="GO" id="GO:0022857">
    <property type="term" value="F:transmembrane transporter activity"/>
    <property type="evidence" value="ECO:0007669"/>
    <property type="project" value="InterPro"/>
</dbReference>
<dbReference type="SUPFAM" id="SSF103473">
    <property type="entry name" value="MFS general substrate transporter"/>
    <property type="match status" value="1"/>
</dbReference>
<name>A0A4R4NF83_9ACTN</name>
<sequence length="76" mass="7764">MLGGWLSDRTGRRKPFVFGSAALAAIGLAWVGMAGDVTSFLVAVTVSGFGKGLLFVIAACFVLLGAAAIHLVKGVR</sequence>
<organism evidence="7 8">
    <name type="scientific">Nonomuraea longispora</name>
    <dbReference type="NCBI Taxonomy" id="1848320"/>
    <lineage>
        <taxon>Bacteria</taxon>
        <taxon>Bacillati</taxon>
        <taxon>Actinomycetota</taxon>
        <taxon>Actinomycetes</taxon>
        <taxon>Streptosporangiales</taxon>
        <taxon>Streptosporangiaceae</taxon>
        <taxon>Nonomuraea</taxon>
    </lineage>
</organism>
<keyword evidence="8" id="KW-1185">Reference proteome</keyword>
<accession>A0A4R4NF83</accession>
<keyword evidence="2 5" id="KW-0812">Transmembrane</keyword>
<keyword evidence="4 5" id="KW-0472">Membrane</keyword>
<evidence type="ECO:0000313" key="7">
    <source>
        <dbReference type="EMBL" id="TDC07858.1"/>
    </source>
</evidence>
<dbReference type="InterPro" id="IPR020846">
    <property type="entry name" value="MFS_dom"/>
</dbReference>
<comment type="caution">
    <text evidence="7">The sequence shown here is derived from an EMBL/GenBank/DDBJ whole genome shotgun (WGS) entry which is preliminary data.</text>
</comment>
<dbReference type="OrthoDB" id="7584869at2"/>
<evidence type="ECO:0000256" key="4">
    <source>
        <dbReference type="ARBA" id="ARBA00023136"/>
    </source>
</evidence>
<comment type="subcellular location">
    <subcellularLocation>
        <location evidence="1">Cell membrane</location>
        <topology evidence="1">Multi-pass membrane protein</topology>
    </subcellularLocation>
</comment>
<dbReference type="EMBL" id="SMJZ01000035">
    <property type="protein sequence ID" value="TDC07858.1"/>
    <property type="molecule type" value="Genomic_DNA"/>
</dbReference>
<dbReference type="RefSeq" id="WP_132332553.1">
    <property type="nucleotide sequence ID" value="NZ_SMJZ01000035.1"/>
</dbReference>
<protein>
    <recommendedName>
        <fullName evidence="6">Major facilitator superfamily (MFS) profile domain-containing protein</fullName>
    </recommendedName>
</protein>
<gene>
    <name evidence="7" type="ORF">E1267_12270</name>
</gene>
<proteinExistence type="predicted"/>
<dbReference type="Proteomes" id="UP000295157">
    <property type="component" value="Unassembled WGS sequence"/>
</dbReference>
<dbReference type="InterPro" id="IPR036259">
    <property type="entry name" value="MFS_trans_sf"/>
</dbReference>
<reference evidence="7 8" key="1">
    <citation type="submission" date="2019-02" db="EMBL/GenBank/DDBJ databases">
        <title>Draft genome sequences of novel Actinobacteria.</title>
        <authorList>
            <person name="Sahin N."/>
            <person name="Ay H."/>
            <person name="Saygin H."/>
        </authorList>
    </citation>
    <scope>NUCLEOTIDE SEQUENCE [LARGE SCALE GENOMIC DNA]</scope>
    <source>
        <strain evidence="7 8">KC201</strain>
    </source>
</reference>
<evidence type="ECO:0000256" key="1">
    <source>
        <dbReference type="ARBA" id="ARBA00004651"/>
    </source>
</evidence>
<feature type="transmembrane region" description="Helical" evidence="5">
    <location>
        <begin position="53"/>
        <end position="72"/>
    </location>
</feature>
<feature type="domain" description="Major facilitator superfamily (MFS) profile" evidence="6">
    <location>
        <begin position="1"/>
        <end position="76"/>
    </location>
</feature>
<dbReference type="GO" id="GO:0005886">
    <property type="term" value="C:plasma membrane"/>
    <property type="evidence" value="ECO:0007669"/>
    <property type="project" value="UniProtKB-SubCell"/>
</dbReference>